<dbReference type="PROSITE" id="PS51635">
    <property type="entry name" value="PNPLA"/>
    <property type="match status" value="1"/>
</dbReference>
<accession>A0A0M0J9Q2</accession>
<feature type="active site" description="Nucleophile" evidence="5">
    <location>
        <position position="113"/>
    </location>
</feature>
<dbReference type="EMBL" id="JWZX01003223">
    <property type="protein sequence ID" value="KOO23067.1"/>
    <property type="molecule type" value="Genomic_DNA"/>
</dbReference>
<dbReference type="InterPro" id="IPR021771">
    <property type="entry name" value="Triacylglycerol_lipase_N"/>
</dbReference>
<keyword evidence="2 5" id="KW-0378">Hydrolase</keyword>
<comment type="similarity">
    <text evidence="1">Belongs to the PLPL family.</text>
</comment>
<sequence length="490" mass="53305">MEALLGALGTCVRKSFSGIDNEALYAHCHAGTKLLIEKYVDEVVASLAEVQSHLGSDPLFDERVRSFLHRSQRIFGRTCLALSGGGGLANFSWGVARALFEQRLLPSLICGTSAGAVVGATLCTHTDQELVELLTASQLSQLLTSFEEPRWVTIRRFLTSGTLYDAAQWKPKIEALCNQARHPDLTFQEAFELTGRELCVTVTARRRHEPPLVLSRLSAPDVTVASAVLATVAMPFLIPAQRLVCKASDGRLRPWVVPSSTEAPNAAAPGSGSPGSGSAGAEWRDGSIVHDTPREQLAQHFGVSFTVASQCNPHVVPLFIALRPTAGKPAISRLQRGRSEWRGGFALSAVLVLLLSDAKKWLTLLRELQIMPLILDTDWSGLFLQDFMGDVTIIPPLGLKDYARMLSDPTPAIMQRYLDVGQRETWRKMPMLATRLRIAHALQALQAAFSDGTDDLTGARSTRAPSQAEALSPGYGVGTPMKRRDSKLCF</sequence>
<dbReference type="SUPFAM" id="SSF52151">
    <property type="entry name" value="FabD/lysophospholipase-like"/>
    <property type="match status" value="1"/>
</dbReference>
<dbReference type="OrthoDB" id="15478at2759"/>
<dbReference type="Proteomes" id="UP000037460">
    <property type="component" value="Unassembled WGS sequence"/>
</dbReference>
<evidence type="ECO:0000256" key="1">
    <source>
        <dbReference type="ARBA" id="ARBA00006104"/>
    </source>
</evidence>
<organism evidence="8 9">
    <name type="scientific">Chrysochromulina tobinii</name>
    <dbReference type="NCBI Taxonomy" id="1460289"/>
    <lineage>
        <taxon>Eukaryota</taxon>
        <taxon>Haptista</taxon>
        <taxon>Haptophyta</taxon>
        <taxon>Prymnesiophyceae</taxon>
        <taxon>Prymnesiales</taxon>
        <taxon>Chrysochromulinaceae</taxon>
        <taxon>Chrysochromulina</taxon>
    </lineage>
</organism>
<dbReference type="InterPro" id="IPR016035">
    <property type="entry name" value="Acyl_Trfase/lysoPLipase"/>
</dbReference>
<feature type="short sequence motif" description="GXSXG" evidence="5">
    <location>
        <begin position="111"/>
        <end position="115"/>
    </location>
</feature>
<evidence type="ECO:0000256" key="3">
    <source>
        <dbReference type="ARBA" id="ARBA00022963"/>
    </source>
</evidence>
<dbReference type="AlphaFoldDB" id="A0A0M0J9Q2"/>
<comment type="caution">
    <text evidence="5">Lacks conserved residue(s) required for the propagation of feature annotation.</text>
</comment>
<dbReference type="Pfam" id="PF11815">
    <property type="entry name" value="DUF3336"/>
    <property type="match status" value="1"/>
</dbReference>
<dbReference type="Pfam" id="PF01734">
    <property type="entry name" value="Patatin"/>
    <property type="match status" value="1"/>
</dbReference>
<evidence type="ECO:0000313" key="9">
    <source>
        <dbReference type="Proteomes" id="UP000037460"/>
    </source>
</evidence>
<feature type="region of interest" description="Disordered" evidence="6">
    <location>
        <begin position="260"/>
        <end position="285"/>
    </location>
</feature>
<feature type="region of interest" description="Disordered" evidence="6">
    <location>
        <begin position="456"/>
        <end position="490"/>
    </location>
</feature>
<dbReference type="InterPro" id="IPR050301">
    <property type="entry name" value="NTE"/>
</dbReference>
<gene>
    <name evidence="8" type="ORF">Ctob_010468</name>
</gene>
<dbReference type="GO" id="GO:0016042">
    <property type="term" value="P:lipid catabolic process"/>
    <property type="evidence" value="ECO:0007669"/>
    <property type="project" value="UniProtKB-UniRule"/>
</dbReference>
<name>A0A0M0J9Q2_9EUKA</name>
<dbReference type="PANTHER" id="PTHR14226">
    <property type="entry name" value="NEUROPATHY TARGET ESTERASE/SWISS CHEESE D.MELANOGASTER"/>
    <property type="match status" value="1"/>
</dbReference>
<dbReference type="GO" id="GO:0004806">
    <property type="term" value="F:triacylglycerol lipase activity"/>
    <property type="evidence" value="ECO:0007669"/>
    <property type="project" value="InterPro"/>
</dbReference>
<keyword evidence="9" id="KW-1185">Reference proteome</keyword>
<feature type="active site" description="Proton acceptor" evidence="5">
    <location>
        <position position="285"/>
    </location>
</feature>
<feature type="domain" description="PNPLA" evidence="7">
    <location>
        <begin position="80"/>
        <end position="298"/>
    </location>
</feature>
<evidence type="ECO:0000313" key="8">
    <source>
        <dbReference type="EMBL" id="KOO23067.1"/>
    </source>
</evidence>
<evidence type="ECO:0000256" key="5">
    <source>
        <dbReference type="PROSITE-ProRule" id="PRU01161"/>
    </source>
</evidence>
<evidence type="ECO:0000256" key="6">
    <source>
        <dbReference type="SAM" id="MobiDB-lite"/>
    </source>
</evidence>
<keyword evidence="3 5" id="KW-0442">Lipid degradation</keyword>
<proteinExistence type="inferred from homology"/>
<protein>
    <submittedName>
        <fullName evidence="8">Patatin-like serine</fullName>
    </submittedName>
</protein>
<keyword evidence="4 5" id="KW-0443">Lipid metabolism</keyword>
<evidence type="ECO:0000256" key="4">
    <source>
        <dbReference type="ARBA" id="ARBA00023098"/>
    </source>
</evidence>
<comment type="caution">
    <text evidence="8">The sequence shown here is derived from an EMBL/GenBank/DDBJ whole genome shotgun (WGS) entry which is preliminary data.</text>
</comment>
<reference evidence="9" key="1">
    <citation type="journal article" date="2015" name="PLoS Genet.">
        <title>Genome Sequence and Transcriptome Analyses of Chrysochromulina tobin: Metabolic Tools for Enhanced Algal Fitness in the Prominent Order Prymnesiales (Haptophyceae).</title>
        <authorList>
            <person name="Hovde B.T."/>
            <person name="Deodato C.R."/>
            <person name="Hunsperger H.M."/>
            <person name="Ryken S.A."/>
            <person name="Yost W."/>
            <person name="Jha R.K."/>
            <person name="Patterson J."/>
            <person name="Monnat R.J. Jr."/>
            <person name="Barlow S.B."/>
            <person name="Starkenburg S.R."/>
            <person name="Cattolico R.A."/>
        </authorList>
    </citation>
    <scope>NUCLEOTIDE SEQUENCE</scope>
    <source>
        <strain evidence="9">CCMP291</strain>
    </source>
</reference>
<dbReference type="InterPro" id="IPR002641">
    <property type="entry name" value="PNPLA_dom"/>
</dbReference>
<dbReference type="PANTHER" id="PTHR14226:SF66">
    <property type="entry name" value="TRIACYLGLYCEROL LIPASE PTL2"/>
    <property type="match status" value="1"/>
</dbReference>
<evidence type="ECO:0000259" key="7">
    <source>
        <dbReference type="PROSITE" id="PS51635"/>
    </source>
</evidence>
<dbReference type="Gene3D" id="3.40.1090.10">
    <property type="entry name" value="Cytosolic phospholipase A2 catalytic domain"/>
    <property type="match status" value="2"/>
</dbReference>
<evidence type="ECO:0000256" key="2">
    <source>
        <dbReference type="ARBA" id="ARBA00022801"/>
    </source>
</evidence>